<dbReference type="SMART" id="SM00894">
    <property type="entry name" value="Excalibur"/>
    <property type="match status" value="1"/>
</dbReference>
<dbReference type="EMBL" id="FONT01000014">
    <property type="protein sequence ID" value="SFF05622.1"/>
    <property type="molecule type" value="Genomic_DNA"/>
</dbReference>
<proteinExistence type="predicted"/>
<dbReference type="SMART" id="SM00318">
    <property type="entry name" value="SNc"/>
    <property type="match status" value="1"/>
</dbReference>
<protein>
    <submittedName>
        <fullName evidence="7">Micrococcal nuclease</fullName>
    </submittedName>
</protein>
<dbReference type="STRING" id="930128.SAMN05192532_11417"/>
<evidence type="ECO:0000313" key="7">
    <source>
        <dbReference type="EMBL" id="SFF05622.1"/>
    </source>
</evidence>
<organism evidence="7 8">
    <name type="scientific">Alteribacillus iranensis</name>
    <dbReference type="NCBI Taxonomy" id="930128"/>
    <lineage>
        <taxon>Bacteria</taxon>
        <taxon>Bacillati</taxon>
        <taxon>Bacillota</taxon>
        <taxon>Bacilli</taxon>
        <taxon>Bacillales</taxon>
        <taxon>Bacillaceae</taxon>
        <taxon>Alteribacillus</taxon>
    </lineage>
</organism>
<evidence type="ECO:0000259" key="6">
    <source>
        <dbReference type="PROSITE" id="PS50830"/>
    </source>
</evidence>
<feature type="compositionally biased region" description="Basic and acidic residues" evidence="4">
    <location>
        <begin position="112"/>
        <end position="122"/>
    </location>
</feature>
<keyword evidence="5" id="KW-0472">Membrane</keyword>
<name>A0A1I2FJK2_9BACI</name>
<keyword evidence="1" id="KW-0540">Nuclease</keyword>
<keyword evidence="5" id="KW-1133">Transmembrane helix</keyword>
<feature type="compositionally biased region" description="Basic and acidic residues" evidence="4">
    <location>
        <begin position="347"/>
        <end position="373"/>
    </location>
</feature>
<dbReference type="Pfam" id="PF00565">
    <property type="entry name" value="SNase"/>
    <property type="match status" value="1"/>
</dbReference>
<dbReference type="InterPro" id="IPR008613">
    <property type="entry name" value="Excalibur_Ca-bd_domain"/>
</dbReference>
<dbReference type="CDD" id="cd00175">
    <property type="entry name" value="SNc"/>
    <property type="match status" value="1"/>
</dbReference>
<gene>
    <name evidence="7" type="ORF">SAMN05192532_11417</name>
</gene>
<feature type="region of interest" description="Disordered" evidence="4">
    <location>
        <begin position="303"/>
        <end position="373"/>
    </location>
</feature>
<reference evidence="7 8" key="1">
    <citation type="submission" date="2016-10" db="EMBL/GenBank/DDBJ databases">
        <authorList>
            <person name="de Groot N.N."/>
        </authorList>
    </citation>
    <scope>NUCLEOTIDE SEQUENCE [LARGE SCALE GENOMIC DNA]</scope>
    <source>
        <strain evidence="7 8">DSM 23995</strain>
    </source>
</reference>
<feature type="domain" description="TNase-like" evidence="6">
    <location>
        <begin position="163"/>
        <end position="295"/>
    </location>
</feature>
<dbReference type="PANTHER" id="PTHR12302:SF3">
    <property type="entry name" value="SERINE_THREONINE-PROTEIN KINASE 31"/>
    <property type="match status" value="1"/>
</dbReference>
<evidence type="ECO:0000313" key="8">
    <source>
        <dbReference type="Proteomes" id="UP000199516"/>
    </source>
</evidence>
<keyword evidence="3" id="KW-0378">Hydrolase</keyword>
<keyword evidence="2" id="KW-0255">Endonuclease</keyword>
<accession>A0A1I2FJK2</accession>
<evidence type="ECO:0000256" key="1">
    <source>
        <dbReference type="ARBA" id="ARBA00022722"/>
    </source>
</evidence>
<dbReference type="InterPro" id="IPR002071">
    <property type="entry name" value="Thermonucl_AS"/>
</dbReference>
<feature type="compositionally biased region" description="Low complexity" evidence="4">
    <location>
        <begin position="303"/>
        <end position="335"/>
    </location>
</feature>
<dbReference type="PROSITE" id="PS01123">
    <property type="entry name" value="TNASE_1"/>
    <property type="match status" value="1"/>
</dbReference>
<feature type="region of interest" description="Disordered" evidence="4">
    <location>
        <begin position="88"/>
        <end position="162"/>
    </location>
</feature>
<feature type="transmembrane region" description="Helical" evidence="5">
    <location>
        <begin position="69"/>
        <end position="86"/>
    </location>
</feature>
<keyword evidence="5" id="KW-0812">Transmembrane</keyword>
<dbReference type="GO" id="GO:0004519">
    <property type="term" value="F:endonuclease activity"/>
    <property type="evidence" value="ECO:0007669"/>
    <property type="project" value="UniProtKB-KW"/>
</dbReference>
<dbReference type="InterPro" id="IPR016071">
    <property type="entry name" value="Staphylococal_nuclease_OB-fold"/>
</dbReference>
<evidence type="ECO:0000256" key="3">
    <source>
        <dbReference type="ARBA" id="ARBA00022801"/>
    </source>
</evidence>
<dbReference type="Pfam" id="PF05901">
    <property type="entry name" value="Excalibur"/>
    <property type="match status" value="1"/>
</dbReference>
<dbReference type="SUPFAM" id="SSF50199">
    <property type="entry name" value="Staphylococcal nuclease"/>
    <property type="match status" value="1"/>
</dbReference>
<dbReference type="GO" id="GO:0016787">
    <property type="term" value="F:hydrolase activity"/>
    <property type="evidence" value="ECO:0007669"/>
    <property type="project" value="UniProtKB-KW"/>
</dbReference>
<evidence type="ECO:0000256" key="4">
    <source>
        <dbReference type="SAM" id="MobiDB-lite"/>
    </source>
</evidence>
<dbReference type="InterPro" id="IPR035437">
    <property type="entry name" value="SNase_OB-fold_sf"/>
</dbReference>
<sequence length="373" mass="40556">MTSTAGSLSTHQGVECTLKGCLSVIGVLVLLVLLFTFPLFTIGLAITLWGLSQFQEYRKEGTSLKKPSIILSIGIIFLVISLATGTEDRDVTEDESNEQAPTDEREEQEDTGDSKDEEKESVPDSEEDTPEEETEEPDENTPDQTGDNDPDSSDEASDPDVVKDEVATITDVVDGDTVKVNINGTEESIRLLLVDTPETNHPSLPIQPFGPEATDFAEETLSGEEVAIEYDGPKRDKYDRLLAYIWVDGELFNGMLIEEGLARYAYEYDPPYTHQETLQALEENAREAERGIWSIDGYVQDDGFGTSQSSSSPSSGSSGSTPASSSSTNDSSSDTIHYENCTAVREANADPIHRGDPGYASHLDRDGDGIGCE</sequence>
<dbReference type="GO" id="GO:0003676">
    <property type="term" value="F:nucleic acid binding"/>
    <property type="evidence" value="ECO:0007669"/>
    <property type="project" value="InterPro"/>
</dbReference>
<evidence type="ECO:0000256" key="2">
    <source>
        <dbReference type="ARBA" id="ARBA00022759"/>
    </source>
</evidence>
<dbReference type="PROSITE" id="PS50830">
    <property type="entry name" value="TNASE_3"/>
    <property type="match status" value="1"/>
</dbReference>
<dbReference type="OrthoDB" id="4376109at2"/>
<keyword evidence="8" id="KW-1185">Reference proteome</keyword>
<evidence type="ECO:0000256" key="5">
    <source>
        <dbReference type="SAM" id="Phobius"/>
    </source>
</evidence>
<dbReference type="PANTHER" id="PTHR12302">
    <property type="entry name" value="EBNA2 BINDING PROTEIN P100"/>
    <property type="match status" value="1"/>
</dbReference>
<dbReference type="AlphaFoldDB" id="A0A1I2FJK2"/>
<feature type="transmembrane region" description="Helical" evidence="5">
    <location>
        <begin position="24"/>
        <end position="49"/>
    </location>
</feature>
<dbReference type="Gene3D" id="2.40.50.90">
    <property type="match status" value="1"/>
</dbReference>
<feature type="compositionally biased region" description="Acidic residues" evidence="4">
    <location>
        <begin position="123"/>
        <end position="158"/>
    </location>
</feature>
<dbReference type="Proteomes" id="UP000199516">
    <property type="component" value="Unassembled WGS sequence"/>
</dbReference>